<comment type="caution">
    <text evidence="3">The sequence shown here is derived from an EMBL/GenBank/DDBJ whole genome shotgun (WGS) entry which is preliminary data.</text>
</comment>
<dbReference type="CDD" id="cd06223">
    <property type="entry name" value="PRTases_typeI"/>
    <property type="match status" value="1"/>
</dbReference>
<dbReference type="PANTHER" id="PTHR47505">
    <property type="entry name" value="DNA UTILIZATION PROTEIN YHGH"/>
    <property type="match status" value="1"/>
</dbReference>
<dbReference type="SUPFAM" id="SSF53271">
    <property type="entry name" value="PRTase-like"/>
    <property type="match status" value="1"/>
</dbReference>
<dbReference type="Proteomes" id="UP000609802">
    <property type="component" value="Unassembled WGS sequence"/>
</dbReference>
<dbReference type="InterPro" id="IPR000836">
    <property type="entry name" value="PRTase_dom"/>
</dbReference>
<dbReference type="Pfam" id="PF18912">
    <property type="entry name" value="DZR_2"/>
    <property type="match status" value="1"/>
</dbReference>
<dbReference type="InterPro" id="IPR029057">
    <property type="entry name" value="PRTase-like"/>
</dbReference>
<dbReference type="EMBL" id="BNCH01000005">
    <property type="protein sequence ID" value="GHF02577.1"/>
    <property type="molecule type" value="Genomic_DNA"/>
</dbReference>
<evidence type="ECO:0000256" key="1">
    <source>
        <dbReference type="ARBA" id="ARBA00008007"/>
    </source>
</evidence>
<evidence type="ECO:0000259" key="2">
    <source>
        <dbReference type="Pfam" id="PF18912"/>
    </source>
</evidence>
<evidence type="ECO:0000313" key="3">
    <source>
        <dbReference type="EMBL" id="GHF02577.1"/>
    </source>
</evidence>
<name>A0ABQ3J356_9RHOB</name>
<dbReference type="InterPro" id="IPR051910">
    <property type="entry name" value="ComF/GntX_DNA_util-trans"/>
</dbReference>
<keyword evidence="4" id="KW-1185">Reference proteome</keyword>
<comment type="similarity">
    <text evidence="1">Belongs to the ComF/GntX family.</text>
</comment>
<sequence length="238" mass="25753">MQSALGVLYPPQCVSCAAPTESDFALCGACWRDTPFIEGLVCDLCGDPLPGEDDGTPAHCDACLATPRPWRHGRAALRYSANARRLILALKHGDRPELARAAAPWLARAATPLIAADTVIVPMPIHWSRLFRRRYNQSVELGRALARFLHLDHTPDALVRPKRTRAHDGMDVETRFANMQGAIRPHPKRGAALAGRSVLLLDDVMTSGASFDAATRACLAAGADHVNVLALARVTRDA</sequence>
<organism evidence="3 4">
    <name type="scientific">Aliiroseovarius zhejiangensis</name>
    <dbReference type="NCBI Taxonomy" id="1632025"/>
    <lineage>
        <taxon>Bacteria</taxon>
        <taxon>Pseudomonadati</taxon>
        <taxon>Pseudomonadota</taxon>
        <taxon>Alphaproteobacteria</taxon>
        <taxon>Rhodobacterales</taxon>
        <taxon>Paracoccaceae</taxon>
        <taxon>Aliiroseovarius</taxon>
    </lineage>
</organism>
<reference evidence="4" key="1">
    <citation type="journal article" date="2019" name="Int. J. Syst. Evol. Microbiol.">
        <title>The Global Catalogue of Microorganisms (GCM) 10K type strain sequencing project: providing services to taxonomists for standard genome sequencing and annotation.</title>
        <authorList>
            <consortium name="The Broad Institute Genomics Platform"/>
            <consortium name="The Broad Institute Genome Sequencing Center for Infectious Disease"/>
            <person name="Wu L."/>
            <person name="Ma J."/>
        </authorList>
    </citation>
    <scope>NUCLEOTIDE SEQUENCE [LARGE SCALE GENOMIC DNA]</scope>
    <source>
        <strain evidence="4">KCTC 42443</strain>
    </source>
</reference>
<evidence type="ECO:0000313" key="4">
    <source>
        <dbReference type="Proteomes" id="UP000609802"/>
    </source>
</evidence>
<accession>A0ABQ3J356</accession>
<gene>
    <name evidence="3" type="primary">comF</name>
    <name evidence="3" type="ORF">GCM10016455_24770</name>
</gene>
<dbReference type="PANTHER" id="PTHR47505:SF1">
    <property type="entry name" value="DNA UTILIZATION PROTEIN YHGH"/>
    <property type="match status" value="1"/>
</dbReference>
<proteinExistence type="inferred from homology"/>
<protein>
    <submittedName>
        <fullName evidence="3">Amidophosphoribosyltransferase</fullName>
    </submittedName>
</protein>
<feature type="domain" description="Double zinc ribbon" evidence="2">
    <location>
        <begin position="5"/>
        <end position="64"/>
    </location>
</feature>
<dbReference type="InterPro" id="IPR044005">
    <property type="entry name" value="DZR_2"/>
</dbReference>
<dbReference type="Gene3D" id="3.40.50.2020">
    <property type="match status" value="1"/>
</dbReference>